<organism evidence="1 2">
    <name type="scientific">Carnobacterium divergens</name>
    <name type="common">Lactobacillus divergens</name>
    <dbReference type="NCBI Taxonomy" id="2748"/>
    <lineage>
        <taxon>Bacteria</taxon>
        <taxon>Bacillati</taxon>
        <taxon>Bacillota</taxon>
        <taxon>Bacilli</taxon>
        <taxon>Lactobacillales</taxon>
        <taxon>Carnobacteriaceae</taxon>
        <taxon>Carnobacterium</taxon>
    </lineage>
</organism>
<dbReference type="EMBL" id="NRPP01000017">
    <property type="protein sequence ID" value="TFJ24830.1"/>
    <property type="molecule type" value="Genomic_DNA"/>
</dbReference>
<accession>A0A7Z8CXN1</accession>
<proteinExistence type="predicted"/>
<comment type="caution">
    <text evidence="1">The sequence shown here is derived from an EMBL/GenBank/DDBJ whole genome shotgun (WGS) entry which is preliminary data.</text>
</comment>
<evidence type="ECO:0000313" key="1">
    <source>
        <dbReference type="EMBL" id="TFJ24830.1"/>
    </source>
</evidence>
<dbReference type="Proteomes" id="UP000297938">
    <property type="component" value="Unassembled WGS sequence"/>
</dbReference>
<name>A0A7Z8CXN1_CARDV</name>
<gene>
    <name evidence="1" type="ORF">CKN69_09365</name>
</gene>
<protein>
    <submittedName>
        <fullName evidence="1">Uncharacterized protein</fullName>
    </submittedName>
</protein>
<sequence>MEIKLTVAITKNATTIHFSNNQSVIEIQDVKEKVVTVDQPVIYFLLKDRTVLSIGKAEQVITIENSTINKLILVTPPWEIELAYLEKNLITEAIKNGLKLENTETEQLTIPTSHKKNTTNYKDELLLVLERFGYNLLPSADSEKPAKTKPAKTRHKWTKEISQIEFFVDTRESKATVLWQKRNEMLLKAGAKLMPIAPLNKDGSVGFSAKMGEKLRLDYQDKIKDFVTTEDIVLKSVNEVGLLLYFAGTNSWLELVDRDGKSIDEWTKIEA</sequence>
<reference evidence="1 2" key="1">
    <citation type="journal article" date="2018" name="Int. J. Food Microbiol.">
        <title>Growth of Carnobacterium spp. isolated from chilled vacuum-packaged meat under relevant acidic conditions.</title>
        <authorList>
            <person name="Zhang P."/>
            <person name="Badoni M."/>
            <person name="Ganzle M."/>
            <person name="Yang X."/>
        </authorList>
    </citation>
    <scope>NUCLEOTIDE SEQUENCE [LARGE SCALE GENOMIC DNA]</scope>
    <source>
        <strain evidence="1 2">B2</strain>
    </source>
</reference>
<dbReference type="RefSeq" id="WP_074402871.1">
    <property type="nucleotide sequence ID" value="NZ_FLLU01000026.1"/>
</dbReference>
<dbReference type="AlphaFoldDB" id="A0A7Z8CXN1"/>
<evidence type="ECO:0000313" key="2">
    <source>
        <dbReference type="Proteomes" id="UP000297938"/>
    </source>
</evidence>